<feature type="signal peptide" evidence="2">
    <location>
        <begin position="1"/>
        <end position="19"/>
    </location>
</feature>
<keyword evidence="5" id="KW-1185">Reference proteome</keyword>
<organism evidence="4 5">
    <name type="scientific">Chryseobacterium endalhagicum</name>
    <dbReference type="NCBI Taxonomy" id="2797638"/>
    <lineage>
        <taxon>Bacteria</taxon>
        <taxon>Pseudomonadati</taxon>
        <taxon>Bacteroidota</taxon>
        <taxon>Flavobacteriia</taxon>
        <taxon>Flavobacteriales</taxon>
        <taxon>Weeksellaceae</taxon>
        <taxon>Chryseobacterium group</taxon>
        <taxon>Chryseobacterium</taxon>
    </lineage>
</organism>
<dbReference type="Proteomes" id="UP000661696">
    <property type="component" value="Unassembled WGS sequence"/>
</dbReference>
<dbReference type="InterPro" id="IPR026444">
    <property type="entry name" value="Secre_tail"/>
</dbReference>
<dbReference type="RefSeq" id="WP_202089003.1">
    <property type="nucleotide sequence ID" value="NZ_JAELVM010000001.1"/>
</dbReference>
<comment type="caution">
    <text evidence="4">The sequence shown here is derived from an EMBL/GenBank/DDBJ whole genome shotgun (WGS) entry which is preliminary data.</text>
</comment>
<name>A0ABS1QAR6_9FLAO</name>
<dbReference type="EMBL" id="JAELVM010000001">
    <property type="protein sequence ID" value="MBL1219646.1"/>
    <property type="molecule type" value="Genomic_DNA"/>
</dbReference>
<evidence type="ECO:0000313" key="5">
    <source>
        <dbReference type="Proteomes" id="UP000661696"/>
    </source>
</evidence>
<evidence type="ECO:0000256" key="2">
    <source>
        <dbReference type="SAM" id="SignalP"/>
    </source>
</evidence>
<evidence type="ECO:0000259" key="3">
    <source>
        <dbReference type="Pfam" id="PF18962"/>
    </source>
</evidence>
<reference evidence="4 5" key="1">
    <citation type="submission" date="2020-12" db="EMBL/GenBank/DDBJ databases">
        <title>Chryseobacterium endoalhailicus sp. nov., isolated from seed of leguminous plant.</title>
        <authorList>
            <person name="Zhang X."/>
        </authorList>
    </citation>
    <scope>NUCLEOTIDE SEQUENCE [LARGE SCALE GENOMIC DNA]</scope>
    <source>
        <strain evidence="4 5">L7</strain>
    </source>
</reference>
<feature type="domain" description="Secretion system C-terminal sorting" evidence="3">
    <location>
        <begin position="184"/>
        <end position="246"/>
    </location>
</feature>
<dbReference type="NCBIfam" id="TIGR04183">
    <property type="entry name" value="Por_Secre_tail"/>
    <property type="match status" value="1"/>
</dbReference>
<protein>
    <submittedName>
        <fullName evidence="4">T9SS type A sorting domain-containing protein</fullName>
    </submittedName>
</protein>
<evidence type="ECO:0000256" key="1">
    <source>
        <dbReference type="ARBA" id="ARBA00022729"/>
    </source>
</evidence>
<proteinExistence type="predicted"/>
<accession>A0ABS1QAR6</accession>
<gene>
    <name evidence="4" type="ORF">JET18_02290</name>
</gene>
<evidence type="ECO:0000313" key="4">
    <source>
        <dbReference type="EMBL" id="MBL1219646.1"/>
    </source>
</evidence>
<feature type="chain" id="PRO_5045912746" evidence="2">
    <location>
        <begin position="20"/>
        <end position="249"/>
    </location>
</feature>
<dbReference type="Pfam" id="PF18962">
    <property type="entry name" value="Por_Secre_tail"/>
    <property type="match status" value="1"/>
</dbReference>
<keyword evidence="1 2" id="KW-0732">Signal</keyword>
<sequence>MKQFFFLLLLYFIPDFSQAQLVLVKENGASISNGQVLTYNTTDESTATLHYKIKNTSSSAVNVRIKILSIQNGTGSGFQFCYLNTCLPSVAANAVYPSNSNPAITINANSETPSSGYNMWNSNVGSGTFPIDYTIKYYLVDDFNNEYGTPVTITYRYNPNAILSTVETGKEQKPFAAVPATIFKGKLTIISKENISYQINDMEGRQLLKGNLKSGSEAVDTSALNTGMYIITLQNHHGKIISKKIIKND</sequence>